<dbReference type="InterPro" id="IPR050766">
    <property type="entry name" value="Bact_Lucif_Oxidored"/>
</dbReference>
<dbReference type="Gene3D" id="3.20.20.30">
    <property type="entry name" value="Luciferase-like domain"/>
    <property type="match status" value="1"/>
</dbReference>
<sequence length="336" mass="35143">MSTRAGLAVLDLVPVAEGRTAAEAVEETVVAARAAEAAGYGRYWMAEHHSFPGVASSATAILVGHVADHTSRIRVGSGGIMLPNHAPLVVAEQFGTLETMHPGRIDLGLGRAPGTDPVTAHALRRVEDAAVDFGSEVRQVIDYLGPVSEHARVRAVPGEGTNVPVWVLGSSHGGAQVAGALGLPYAFASHFAPRMLLSALEVYRSGFRAADPDARPGALAAPRAMAAVNAVVADTREKAQRIWGSHLQRVRGIVTGRRALLPPPTDGDPTAGWSPQEKAAVEQMTAVSFVGTPAEVRAGLDDFVDATGVDEVIVATAAYDVQDRVRSLELLAEAWA</sequence>
<evidence type="ECO:0000256" key="1">
    <source>
        <dbReference type="ARBA" id="ARBA00007789"/>
    </source>
</evidence>
<gene>
    <name evidence="3" type="ORF">FB458_1703</name>
</gene>
<evidence type="ECO:0000259" key="2">
    <source>
        <dbReference type="Pfam" id="PF00296"/>
    </source>
</evidence>
<dbReference type="InterPro" id="IPR036661">
    <property type="entry name" value="Luciferase-like_sf"/>
</dbReference>
<dbReference type="PANTHER" id="PTHR30137">
    <property type="entry name" value="LUCIFERASE-LIKE MONOOXYGENASE"/>
    <property type="match status" value="1"/>
</dbReference>
<dbReference type="OrthoDB" id="9780518at2"/>
<dbReference type="FunFam" id="3.20.20.30:FF:000002">
    <property type="entry name" value="LLM class flavin-dependent oxidoreductase"/>
    <property type="match status" value="1"/>
</dbReference>
<evidence type="ECO:0000313" key="3">
    <source>
        <dbReference type="EMBL" id="TQJ08612.1"/>
    </source>
</evidence>
<comment type="caution">
    <text evidence="3">The sequence shown here is derived from an EMBL/GenBank/DDBJ whole genome shotgun (WGS) entry which is preliminary data.</text>
</comment>
<dbReference type="EMBL" id="VFMN01000001">
    <property type="protein sequence ID" value="TQJ08612.1"/>
    <property type="molecule type" value="Genomic_DNA"/>
</dbReference>
<dbReference type="InterPro" id="IPR011251">
    <property type="entry name" value="Luciferase-like_dom"/>
</dbReference>
<protein>
    <submittedName>
        <fullName evidence="3">Luciferase family oxidoreductase group 1</fullName>
    </submittedName>
</protein>
<reference evidence="3 4" key="1">
    <citation type="submission" date="2019-06" db="EMBL/GenBank/DDBJ databases">
        <title>Sequencing the genomes of 1000 actinobacteria strains.</title>
        <authorList>
            <person name="Klenk H.-P."/>
        </authorList>
    </citation>
    <scope>NUCLEOTIDE SEQUENCE [LARGE SCALE GENOMIC DNA]</scope>
    <source>
        <strain evidence="3 4">DSM 18607</strain>
    </source>
</reference>
<dbReference type="NCBIfam" id="TIGR03558">
    <property type="entry name" value="oxido_grp_1"/>
    <property type="match status" value="1"/>
</dbReference>
<dbReference type="InterPro" id="IPR019949">
    <property type="entry name" value="CmoO-like"/>
</dbReference>
<dbReference type="CDD" id="cd00347">
    <property type="entry name" value="Flavin_utilizing_monoxygenases"/>
    <property type="match status" value="1"/>
</dbReference>
<dbReference type="AlphaFoldDB" id="A0A542DZU0"/>
<feature type="domain" description="Luciferase-like" evidence="2">
    <location>
        <begin position="15"/>
        <end position="309"/>
    </location>
</feature>
<dbReference type="PANTHER" id="PTHR30137:SF6">
    <property type="entry name" value="LUCIFERASE-LIKE MONOOXYGENASE"/>
    <property type="match status" value="1"/>
</dbReference>
<dbReference type="GO" id="GO:0005829">
    <property type="term" value="C:cytosol"/>
    <property type="evidence" value="ECO:0007669"/>
    <property type="project" value="TreeGrafter"/>
</dbReference>
<dbReference type="SUPFAM" id="SSF51679">
    <property type="entry name" value="Bacterial luciferase-like"/>
    <property type="match status" value="1"/>
</dbReference>
<comment type="similarity">
    <text evidence="1">To bacterial alkanal monooxygenase alpha and beta chains.</text>
</comment>
<keyword evidence="4" id="KW-1185">Reference proteome</keyword>
<organism evidence="3 4">
    <name type="scientific">Lapillicoccus jejuensis</name>
    <dbReference type="NCBI Taxonomy" id="402171"/>
    <lineage>
        <taxon>Bacteria</taxon>
        <taxon>Bacillati</taxon>
        <taxon>Actinomycetota</taxon>
        <taxon>Actinomycetes</taxon>
        <taxon>Micrococcales</taxon>
        <taxon>Intrasporangiaceae</taxon>
        <taxon>Lapillicoccus</taxon>
    </lineage>
</organism>
<dbReference type="GO" id="GO:0016705">
    <property type="term" value="F:oxidoreductase activity, acting on paired donors, with incorporation or reduction of molecular oxygen"/>
    <property type="evidence" value="ECO:0007669"/>
    <property type="project" value="InterPro"/>
</dbReference>
<dbReference type="RefSeq" id="WP_141848110.1">
    <property type="nucleotide sequence ID" value="NZ_BAAAPR010000004.1"/>
</dbReference>
<dbReference type="Proteomes" id="UP000317893">
    <property type="component" value="Unassembled WGS sequence"/>
</dbReference>
<dbReference type="Pfam" id="PF00296">
    <property type="entry name" value="Bac_luciferase"/>
    <property type="match status" value="1"/>
</dbReference>
<evidence type="ECO:0000313" key="4">
    <source>
        <dbReference type="Proteomes" id="UP000317893"/>
    </source>
</evidence>
<name>A0A542DZU0_9MICO</name>
<proteinExistence type="predicted"/>
<accession>A0A542DZU0</accession>